<evidence type="ECO:0000313" key="5">
    <source>
        <dbReference type="Proteomes" id="UP000297472"/>
    </source>
</evidence>
<dbReference type="GO" id="GO:0046872">
    <property type="term" value="F:metal ion binding"/>
    <property type="evidence" value="ECO:0007669"/>
    <property type="project" value="UniProtKB-KW"/>
</dbReference>
<evidence type="ECO:0000256" key="3">
    <source>
        <dbReference type="ARBA" id="ARBA00022842"/>
    </source>
</evidence>
<organism evidence="4 5">
    <name type="scientific">Cryobacterium cryoconiti</name>
    <dbReference type="NCBI Taxonomy" id="1259239"/>
    <lineage>
        <taxon>Bacteria</taxon>
        <taxon>Bacillati</taxon>
        <taxon>Actinomycetota</taxon>
        <taxon>Actinomycetes</taxon>
        <taxon>Micrococcales</taxon>
        <taxon>Microbacteriaceae</taxon>
        <taxon>Cryobacterium</taxon>
    </lineage>
</organism>
<dbReference type="Proteomes" id="UP000297472">
    <property type="component" value="Unassembled WGS sequence"/>
</dbReference>
<proteinExistence type="predicted"/>
<reference evidence="4 5" key="1">
    <citation type="submission" date="2019-03" db="EMBL/GenBank/DDBJ databases">
        <title>Genomics of glacier-inhabiting Cryobacterium strains.</title>
        <authorList>
            <person name="Liu Q."/>
            <person name="Xin Y.-H."/>
        </authorList>
    </citation>
    <scope>NUCLEOTIDE SEQUENCE [LARGE SCALE GENOMIC DNA]</scope>
    <source>
        <strain evidence="4 5">TMT1-51</strain>
    </source>
</reference>
<accession>A0A4Y8JRW9</accession>
<dbReference type="SFLD" id="SFLDG01129">
    <property type="entry name" value="C1.5:_HAD__Beta-PGM__Phosphata"/>
    <property type="match status" value="1"/>
</dbReference>
<keyword evidence="2 4" id="KW-0378">Hydrolase</keyword>
<keyword evidence="5" id="KW-1185">Reference proteome</keyword>
<dbReference type="RefSeq" id="WP_134425213.1">
    <property type="nucleotide sequence ID" value="NZ_SOHA01000037.1"/>
</dbReference>
<gene>
    <name evidence="4" type="ORF">E3T49_12365</name>
</gene>
<dbReference type="Gene3D" id="3.40.50.1000">
    <property type="entry name" value="HAD superfamily/HAD-like"/>
    <property type="match status" value="1"/>
</dbReference>
<dbReference type="InterPro" id="IPR051400">
    <property type="entry name" value="HAD-like_hydrolase"/>
</dbReference>
<dbReference type="Pfam" id="PF00702">
    <property type="entry name" value="Hydrolase"/>
    <property type="match status" value="1"/>
</dbReference>
<dbReference type="SUPFAM" id="SSF56784">
    <property type="entry name" value="HAD-like"/>
    <property type="match status" value="1"/>
</dbReference>
<keyword evidence="1" id="KW-0479">Metal-binding</keyword>
<protein>
    <submittedName>
        <fullName evidence="4">HAD family hydrolase</fullName>
    </submittedName>
</protein>
<evidence type="ECO:0000256" key="1">
    <source>
        <dbReference type="ARBA" id="ARBA00022723"/>
    </source>
</evidence>
<dbReference type="InterPro" id="IPR036412">
    <property type="entry name" value="HAD-like_sf"/>
</dbReference>
<dbReference type="AlphaFoldDB" id="A0A4Y8JRW9"/>
<dbReference type="Gene3D" id="1.10.150.520">
    <property type="match status" value="1"/>
</dbReference>
<evidence type="ECO:0000313" key="4">
    <source>
        <dbReference type="EMBL" id="TFD28006.1"/>
    </source>
</evidence>
<keyword evidence="3" id="KW-0460">Magnesium</keyword>
<dbReference type="PANTHER" id="PTHR46470">
    <property type="entry name" value="N-ACYLNEURAMINATE-9-PHOSPHATASE"/>
    <property type="match status" value="1"/>
</dbReference>
<dbReference type="GO" id="GO:0016791">
    <property type="term" value="F:phosphatase activity"/>
    <property type="evidence" value="ECO:0007669"/>
    <property type="project" value="TreeGrafter"/>
</dbReference>
<comment type="caution">
    <text evidence="4">The sequence shown here is derived from an EMBL/GenBank/DDBJ whole genome shotgun (WGS) entry which is preliminary data.</text>
</comment>
<dbReference type="InterPro" id="IPR023214">
    <property type="entry name" value="HAD_sf"/>
</dbReference>
<name>A0A4Y8JRW9_9MICO</name>
<sequence>MVVSLLVFDMDDTLFLERSYVESGFRAVSDMLAVDHQYPAFFERAWREFVSGRRGDIFNAVLQGSAERLPSDIVELCVSRYRSHEPNIELLADAHDFLVACRPLVGTGLITDGPRKSQRAKVRSLNLDALIERVVVTDEHGEGDWAKPAPAAYESLQDWFGVRGGECVYFGDNPRKDFISPRKLGWRTVRVRRPGGLHESLETPDDAEFEVPNLTRESLAMIDCLGFVADEMKCAH</sequence>
<evidence type="ECO:0000256" key="2">
    <source>
        <dbReference type="ARBA" id="ARBA00022801"/>
    </source>
</evidence>
<dbReference type="EMBL" id="SOHA01000037">
    <property type="protein sequence ID" value="TFD28006.1"/>
    <property type="molecule type" value="Genomic_DNA"/>
</dbReference>
<dbReference type="SFLD" id="SFLDS00003">
    <property type="entry name" value="Haloacid_Dehalogenase"/>
    <property type="match status" value="1"/>
</dbReference>
<dbReference type="OrthoDB" id="9810501at2"/>
<dbReference type="PANTHER" id="PTHR46470:SF2">
    <property type="entry name" value="GLYCERALDEHYDE 3-PHOSPHATE PHOSPHATASE"/>
    <property type="match status" value="1"/>
</dbReference>